<evidence type="ECO:0000313" key="1">
    <source>
        <dbReference type="EMBL" id="MDP9791912.1"/>
    </source>
</evidence>
<dbReference type="InterPro" id="IPR010982">
    <property type="entry name" value="Lambda_DNA-bd_dom_sf"/>
</dbReference>
<accession>A0ABT9MKH6</accession>
<reference evidence="1 2" key="1">
    <citation type="submission" date="2023-07" db="EMBL/GenBank/DDBJ databases">
        <title>Sequencing the genomes of 1000 actinobacteria strains.</title>
        <authorList>
            <person name="Klenk H.-P."/>
        </authorList>
    </citation>
    <scope>NUCLEOTIDE SEQUENCE [LARGE SCALE GENOMIC DNA]</scope>
    <source>
        <strain evidence="1 2">DSM 44710</strain>
    </source>
</reference>
<evidence type="ECO:0000313" key="2">
    <source>
        <dbReference type="Proteomes" id="UP001240984"/>
    </source>
</evidence>
<protein>
    <submittedName>
        <fullName evidence="1">Transcriptional regulator with XRE-family HTH domain</fullName>
    </submittedName>
</protein>
<comment type="caution">
    <text evidence="1">The sequence shown here is derived from an EMBL/GenBank/DDBJ whole genome shotgun (WGS) entry which is preliminary data.</text>
</comment>
<dbReference type="InterPro" id="IPR011990">
    <property type="entry name" value="TPR-like_helical_dom_sf"/>
</dbReference>
<dbReference type="SUPFAM" id="SSF48452">
    <property type="entry name" value="TPR-like"/>
    <property type="match status" value="1"/>
</dbReference>
<dbReference type="Gene3D" id="1.10.260.40">
    <property type="entry name" value="lambda repressor-like DNA-binding domains"/>
    <property type="match status" value="1"/>
</dbReference>
<dbReference type="SUPFAM" id="SSF47413">
    <property type="entry name" value="lambda repressor-like DNA-binding domains"/>
    <property type="match status" value="1"/>
</dbReference>
<dbReference type="RefSeq" id="WP_306826835.1">
    <property type="nucleotide sequence ID" value="NZ_JAUSRA010000001.1"/>
</dbReference>
<proteinExistence type="predicted"/>
<organism evidence="1 2">
    <name type="scientific">Catenuloplanes nepalensis</name>
    <dbReference type="NCBI Taxonomy" id="587533"/>
    <lineage>
        <taxon>Bacteria</taxon>
        <taxon>Bacillati</taxon>
        <taxon>Actinomycetota</taxon>
        <taxon>Actinomycetes</taxon>
        <taxon>Micromonosporales</taxon>
        <taxon>Micromonosporaceae</taxon>
        <taxon>Catenuloplanes</taxon>
    </lineage>
</organism>
<keyword evidence="2" id="KW-1185">Reference proteome</keyword>
<name>A0ABT9MKH6_9ACTN</name>
<dbReference type="CDD" id="cd00093">
    <property type="entry name" value="HTH_XRE"/>
    <property type="match status" value="1"/>
</dbReference>
<dbReference type="EMBL" id="JAUSRA010000001">
    <property type="protein sequence ID" value="MDP9791912.1"/>
    <property type="molecule type" value="Genomic_DNA"/>
</dbReference>
<dbReference type="InterPro" id="IPR001387">
    <property type="entry name" value="Cro/C1-type_HTH"/>
</dbReference>
<sequence length="457" mass="47173">MSMFDPPPDARPLGPLLTALRRGLGWSQDRVAEQLCAASGRHTVTRHEVSRWERAERVPSAFWRRWLATVLGADPADLARSAGAVHRALPAGPGPVTALPGRAGTATGPAGPAADPVAETARLRRAAHAWLTTPSGADIPAARAAPALTRRLLRLAGTVVTVPGAAGPAALPGLRRLDDLVGGADLAATLGRRLIAAHAEPGLAGAAGLAPVAEGAQLLGWVAADAGRWRVAIAAHRVALQAAHAAGDRPLAGYVLSSASHLLTEAGDPATGLLLARTAWSGAARSGGATGRALLLHRAALAYALSGRHREADVALAAARRAADRSDPRRDPAWLYWLTPEELNGMTGRCQAALGRPMRAVGPLLLAARAAPGPRTAALHRAWLARAFADGGDVERACAAGSAALHDAIRAGSVRAATQVCRLQTRISAHATHPAARRHREEFAAARDLLADVRPAG</sequence>
<dbReference type="Proteomes" id="UP001240984">
    <property type="component" value="Unassembled WGS sequence"/>
</dbReference>
<gene>
    <name evidence="1" type="ORF">J2S43_000424</name>
</gene>